<keyword evidence="3" id="KW-1185">Reference proteome</keyword>
<keyword evidence="1" id="KW-0812">Transmembrane</keyword>
<dbReference type="RefSeq" id="WP_116480376.1">
    <property type="nucleotide sequence ID" value="NZ_QEKV01000008.1"/>
</dbReference>
<dbReference type="PIRSF" id="PIRSF031501">
    <property type="entry name" value="QueT"/>
    <property type="match status" value="1"/>
</dbReference>
<evidence type="ECO:0000256" key="1">
    <source>
        <dbReference type="SAM" id="Phobius"/>
    </source>
</evidence>
<dbReference type="AlphaFoldDB" id="A0A2U1E1S8"/>
<gene>
    <name evidence="2" type="ORF">C7381_10834</name>
</gene>
<keyword evidence="1" id="KW-0472">Membrane</keyword>
<evidence type="ECO:0000313" key="3">
    <source>
        <dbReference type="Proteomes" id="UP000245793"/>
    </source>
</evidence>
<accession>A0A2U1E1S8</accession>
<dbReference type="Pfam" id="PF06177">
    <property type="entry name" value="QueT"/>
    <property type="match status" value="1"/>
</dbReference>
<feature type="transmembrane region" description="Helical" evidence="1">
    <location>
        <begin position="79"/>
        <end position="98"/>
    </location>
</feature>
<protein>
    <submittedName>
        <fullName evidence="2">Putative membrane protein</fullName>
    </submittedName>
</protein>
<feature type="transmembrane region" description="Helical" evidence="1">
    <location>
        <begin position="14"/>
        <end position="38"/>
    </location>
</feature>
<evidence type="ECO:0000313" key="2">
    <source>
        <dbReference type="EMBL" id="PVY93900.1"/>
    </source>
</evidence>
<dbReference type="PANTHER" id="PTHR40044">
    <property type="entry name" value="INTEGRAL MEMBRANE PROTEIN-RELATED"/>
    <property type="match status" value="1"/>
</dbReference>
<keyword evidence="1" id="KW-1133">Transmembrane helix</keyword>
<name>A0A2U1E1S8_9FIRM</name>
<dbReference type="Proteomes" id="UP000245793">
    <property type="component" value="Unassembled WGS sequence"/>
</dbReference>
<organism evidence="2 3">
    <name type="scientific">Ezakiella coagulans</name>
    <dbReference type="NCBI Taxonomy" id="46507"/>
    <lineage>
        <taxon>Bacteria</taxon>
        <taxon>Bacillati</taxon>
        <taxon>Bacillota</taxon>
        <taxon>Tissierellia</taxon>
        <taxon>Ezakiella</taxon>
    </lineage>
</organism>
<reference evidence="2 3" key="1">
    <citation type="submission" date="2018-04" db="EMBL/GenBank/DDBJ databases">
        <title>Genomic Encyclopedia of Type Strains, Phase IV (KMG-IV): sequencing the most valuable type-strain genomes for metagenomic binning, comparative biology and taxonomic classification.</title>
        <authorList>
            <person name="Goeker M."/>
        </authorList>
    </citation>
    <scope>NUCLEOTIDE SEQUENCE [LARGE SCALE GENOMIC DNA]</scope>
    <source>
        <strain evidence="2 3">DSM 20705</strain>
    </source>
</reference>
<dbReference type="Gene3D" id="1.10.1760.20">
    <property type="match status" value="1"/>
</dbReference>
<sequence length="166" mass="18214">MANKFTDTKYLTKAALIAAMYVVLVVIQMVPAAALTYGPVQLRLAEGLTVLPFLEAAAVPGLFIGCLISNIILVFQSGFGIIDVVCGSLVTLLAAYLTKKSKNRILAFFPPILLNGFIVSIWVSYFTNIPYWTTVLTLMGGEAISVVIFGSVINYVYEHSKFYKRF</sequence>
<proteinExistence type="predicted"/>
<dbReference type="InterPro" id="IPR010387">
    <property type="entry name" value="QueT"/>
</dbReference>
<feature type="transmembrane region" description="Helical" evidence="1">
    <location>
        <begin position="131"/>
        <end position="157"/>
    </location>
</feature>
<comment type="caution">
    <text evidence="2">The sequence shown here is derived from an EMBL/GenBank/DDBJ whole genome shotgun (WGS) entry which is preliminary data.</text>
</comment>
<dbReference type="PANTHER" id="PTHR40044:SF1">
    <property type="entry name" value="INTEGRAL MEMBRANE PROTEIN"/>
    <property type="match status" value="1"/>
</dbReference>
<feature type="transmembrane region" description="Helical" evidence="1">
    <location>
        <begin position="105"/>
        <end position="125"/>
    </location>
</feature>
<feature type="transmembrane region" description="Helical" evidence="1">
    <location>
        <begin position="50"/>
        <end position="73"/>
    </location>
</feature>
<dbReference type="EMBL" id="QEKV01000008">
    <property type="protein sequence ID" value="PVY93900.1"/>
    <property type="molecule type" value="Genomic_DNA"/>
</dbReference>